<accession>A0ACC3CHK4</accession>
<evidence type="ECO:0000313" key="1">
    <source>
        <dbReference type="EMBL" id="KAK1869379.1"/>
    </source>
</evidence>
<gene>
    <name evidence="1" type="ORF">I4F81_011856</name>
</gene>
<reference evidence="1" key="1">
    <citation type="submission" date="2019-11" db="EMBL/GenBank/DDBJ databases">
        <title>Nori genome reveals adaptations in red seaweeds to the harsh intertidal environment.</title>
        <authorList>
            <person name="Wang D."/>
            <person name="Mao Y."/>
        </authorList>
    </citation>
    <scope>NUCLEOTIDE SEQUENCE</scope>
    <source>
        <tissue evidence="1">Gametophyte</tissue>
    </source>
</reference>
<dbReference type="EMBL" id="CM020620">
    <property type="protein sequence ID" value="KAK1869379.1"/>
    <property type="molecule type" value="Genomic_DNA"/>
</dbReference>
<sequence length="492" mass="52332">MSMLSFVAAASGGGALVRLGAARAPARLGRPGPPRNAVVASGGGGLLGRLLTAMSGSGGAAASSSASVAVPSPASVPSWADLEGTLPADAMEPDYVNGVARASPSWEDESVRLFGKDRKDVRLVLYRDKAYWCPYCQRVSMQLELKRIPHIIRKINMRCYGPKPAYFMKMVPSGLLPVIELDGAQPLTESMDIMFELERAFPDSPSLIPSTDTERMQSFHQLLRLERILAGAWLNWLRGPLRSSGSAESSFLYTVEAVDQALRAYGDGPFFLGGDTPSFVDCVFAPFLERIRSSVAYWRSVDILDAERWPSLAAWFAAMEAFPLWANCRSDDLTHVLALPPQIGPCTFVGDRRRVSLAIDRARSLAVLNDGDDAAATALRAEAAAALVNNREAVVKDALKGIGKAGSAPAVDTAVAVGFRAAAAVLADPTRLEALEADLAAPATLGGHAAAVAAAARYERQRACVPRDMTAAGAVQFCGAMNWLVRACGQEP</sequence>
<proteinExistence type="predicted"/>
<protein>
    <submittedName>
        <fullName evidence="1">Uncharacterized protein</fullName>
    </submittedName>
</protein>
<organism evidence="1 2">
    <name type="scientific">Pyropia yezoensis</name>
    <name type="common">Susabi-nori</name>
    <name type="synonym">Porphyra yezoensis</name>
    <dbReference type="NCBI Taxonomy" id="2788"/>
    <lineage>
        <taxon>Eukaryota</taxon>
        <taxon>Rhodophyta</taxon>
        <taxon>Bangiophyceae</taxon>
        <taxon>Bangiales</taxon>
        <taxon>Bangiaceae</taxon>
        <taxon>Pyropia</taxon>
    </lineage>
</organism>
<keyword evidence="2" id="KW-1185">Reference proteome</keyword>
<evidence type="ECO:0000313" key="2">
    <source>
        <dbReference type="Proteomes" id="UP000798662"/>
    </source>
</evidence>
<comment type="caution">
    <text evidence="1">The sequence shown here is derived from an EMBL/GenBank/DDBJ whole genome shotgun (WGS) entry which is preliminary data.</text>
</comment>
<dbReference type="Proteomes" id="UP000798662">
    <property type="component" value="Chromosome 3"/>
</dbReference>
<name>A0ACC3CHK4_PYRYE</name>